<dbReference type="PANTHER" id="PTHR33627">
    <property type="entry name" value="TRANSPOSASE"/>
    <property type="match status" value="1"/>
</dbReference>
<dbReference type="EMBL" id="CP013118">
    <property type="protein sequence ID" value="ALO13755.1"/>
    <property type="molecule type" value="Genomic_DNA"/>
</dbReference>
<dbReference type="KEGG" id="blq:L21SP5_00073"/>
<evidence type="ECO:0000313" key="6">
    <source>
        <dbReference type="EMBL" id="ALO14975.1"/>
    </source>
</evidence>
<sequence length="435" mass="50681">MYLSEYEYFFKNKTKTNFDKASQYVEGLALSDLKNIERISETLNANYHQMQHFITESNWDARAVIDQTAKNVDQALPNRKLTGLLIDESGWVKKGKKSVGVDHQYCGNVGKTANSQVAVFGCLCNDKYASLVDTRLYLPKSWIDDQGRCEAAGIPREDRIFRTKPELATEIVKHQLEMGISFDYVGADGLYGNDIVFTRSVADLGLIYMLDIHSNQKIYLEEPELYLPERKSNRGRAPKKLKASTSAVNADTYIKTLSAKDWKKLNIRDSAKGKLKGLFHFKTVYIWDKASNAVEKRLLVVSKRKTNDCVETKYSFTNAELVQYTEQALAYMQAQRFFIEHSFKEQKQILGMDHFQTRKWKSWYHQVALNMIVGSFMLKEKILNQDQIPLLSARDIMDFLVYKFYREMTDERMLEKLEHRHKKRQRDIDYCYSKQ</sequence>
<evidence type="ECO:0000313" key="5">
    <source>
        <dbReference type="EMBL" id="ALO14374.1"/>
    </source>
</evidence>
<dbReference type="Proteomes" id="UP000064893">
    <property type="component" value="Chromosome"/>
</dbReference>
<dbReference type="OrthoDB" id="6139076at2"/>
<dbReference type="STRING" id="1307839.L21SP5_00073"/>
<evidence type="ECO:0000313" key="4">
    <source>
        <dbReference type="EMBL" id="ALO14260.1"/>
    </source>
</evidence>
<dbReference type="KEGG" id="blq:L21SP5_00702"/>
<dbReference type="KEGG" id="blq:L21SP5_02588"/>
<dbReference type="RefSeq" id="WP_057951392.1">
    <property type="nucleotide sequence ID" value="NZ_CP013118.1"/>
</dbReference>
<evidence type="ECO:0000313" key="9">
    <source>
        <dbReference type="Proteomes" id="UP000064893"/>
    </source>
</evidence>
<dbReference type="EMBL" id="CP013118">
    <property type="protein sequence ID" value="ALO14260.1"/>
    <property type="molecule type" value="Genomic_DNA"/>
</dbReference>
<dbReference type="InterPro" id="IPR012337">
    <property type="entry name" value="RNaseH-like_sf"/>
</dbReference>
<evidence type="ECO:0000313" key="8">
    <source>
        <dbReference type="EMBL" id="ALO16597.1"/>
    </source>
</evidence>
<dbReference type="SUPFAM" id="SSF53098">
    <property type="entry name" value="Ribonuclease H-like"/>
    <property type="match status" value="1"/>
</dbReference>
<dbReference type="KEGG" id="blq:L21SP5_01324"/>
<keyword evidence="9" id="KW-1185">Reference proteome</keyword>
<dbReference type="NCBIfam" id="NF033540">
    <property type="entry name" value="transpos_IS701"/>
    <property type="match status" value="1"/>
</dbReference>
<dbReference type="EMBL" id="CP013118">
    <property type="protein sequence ID" value="ALO16597.1"/>
    <property type="molecule type" value="Genomic_DNA"/>
</dbReference>
<gene>
    <name evidence="2" type="ORF">L21SP5_00073</name>
    <name evidence="3" type="ORF">L21SP5_00457</name>
    <name evidence="4" type="ORF">L21SP5_00584</name>
    <name evidence="5" type="ORF">L21SP5_00702</name>
    <name evidence="6" type="ORF">L21SP5_01324</name>
    <name evidence="7" type="ORF">L21SP5_02588</name>
    <name evidence="8" type="ORF">L21SP5_02977</name>
</gene>
<dbReference type="InterPro" id="IPR038721">
    <property type="entry name" value="IS701-like_DDE_dom"/>
</dbReference>
<dbReference type="KEGG" id="blq:L21SP5_00584"/>
<dbReference type="InterPro" id="IPR039365">
    <property type="entry name" value="IS701-like"/>
</dbReference>
<dbReference type="EMBL" id="CP013118">
    <property type="protein sequence ID" value="ALO14136.1"/>
    <property type="molecule type" value="Genomic_DNA"/>
</dbReference>
<dbReference type="EMBL" id="CP013118">
    <property type="protein sequence ID" value="ALO14975.1"/>
    <property type="molecule type" value="Genomic_DNA"/>
</dbReference>
<organism evidence="4 9">
    <name type="scientific">Salinivirga cyanobacteriivorans</name>
    <dbReference type="NCBI Taxonomy" id="1307839"/>
    <lineage>
        <taxon>Bacteria</taxon>
        <taxon>Pseudomonadati</taxon>
        <taxon>Bacteroidota</taxon>
        <taxon>Bacteroidia</taxon>
        <taxon>Bacteroidales</taxon>
        <taxon>Salinivirgaceae</taxon>
        <taxon>Salinivirga</taxon>
    </lineage>
</organism>
<evidence type="ECO:0000313" key="2">
    <source>
        <dbReference type="EMBL" id="ALO13755.1"/>
    </source>
</evidence>
<dbReference type="PANTHER" id="PTHR33627:SF1">
    <property type="entry name" value="TRANSPOSASE"/>
    <property type="match status" value="1"/>
</dbReference>
<dbReference type="KEGG" id="blq:L21SP5_00457"/>
<accession>A0A0S2HWA6</accession>
<dbReference type="EMBL" id="CP013118">
    <property type="protein sequence ID" value="ALO14374.1"/>
    <property type="molecule type" value="Genomic_DNA"/>
</dbReference>
<dbReference type="AlphaFoldDB" id="A0A0S2HWA6"/>
<dbReference type="Pfam" id="PF13546">
    <property type="entry name" value="DDE_5"/>
    <property type="match status" value="1"/>
</dbReference>
<proteinExistence type="predicted"/>
<reference evidence="4 9" key="1">
    <citation type="submission" date="2015-11" db="EMBL/GenBank/DDBJ databases">
        <title>Description and complete genome sequence of a novel strain predominating in hypersaline microbial mats and representing a new family of the Bacteriodetes phylum.</title>
        <authorList>
            <person name="Spring S."/>
            <person name="Bunk B."/>
            <person name="Sproer C."/>
            <person name="Klenk H.-P."/>
        </authorList>
    </citation>
    <scope>NUCLEOTIDE SEQUENCE [LARGE SCALE GENOMIC DNA]</scope>
    <source>
        <strain evidence="4 9">L21-Spi-D4</strain>
    </source>
</reference>
<feature type="domain" description="Transposase IS701-like DDE" evidence="1">
    <location>
        <begin position="19"/>
        <end position="273"/>
    </location>
</feature>
<evidence type="ECO:0000313" key="7">
    <source>
        <dbReference type="EMBL" id="ALO16211.1"/>
    </source>
</evidence>
<dbReference type="EMBL" id="CP013118">
    <property type="protein sequence ID" value="ALO16211.1"/>
    <property type="molecule type" value="Genomic_DNA"/>
</dbReference>
<evidence type="ECO:0000313" key="3">
    <source>
        <dbReference type="EMBL" id="ALO14136.1"/>
    </source>
</evidence>
<name>A0A0S2HWA6_9BACT</name>
<protein>
    <submittedName>
        <fullName evidence="4">Transposase</fullName>
    </submittedName>
</protein>
<dbReference type="KEGG" id="blq:L21SP5_02977"/>
<evidence type="ECO:0000259" key="1">
    <source>
        <dbReference type="Pfam" id="PF13546"/>
    </source>
</evidence>